<dbReference type="RefSeq" id="WP_035422418.1">
    <property type="nucleotide sequence ID" value="NZ_ALXG01000045.1"/>
</dbReference>
<reference evidence="1 2" key="1">
    <citation type="submission" date="2012-08" db="EMBL/GenBank/DDBJ databases">
        <title>Genome sequencing of Lactobacillus florum 8D.</title>
        <authorList>
            <person name="Kim E.B."/>
            <person name="Marco M.L."/>
        </authorList>
    </citation>
    <scope>NUCLEOTIDE SEQUENCE [LARGE SCALE GENOMIC DNA]</scope>
    <source>
        <strain evidence="1 2">8D</strain>
    </source>
</reference>
<evidence type="ECO:0000313" key="2">
    <source>
        <dbReference type="Proteomes" id="UP000019474"/>
    </source>
</evidence>
<proteinExistence type="predicted"/>
<name>W9ED64_9LACO</name>
<evidence type="ECO:0000313" key="1">
    <source>
        <dbReference type="EMBL" id="ETO40007.1"/>
    </source>
</evidence>
<accession>W9ED64</accession>
<dbReference type="OrthoDB" id="9938426at2"/>
<protein>
    <submittedName>
        <fullName evidence="1">Uncharacterized protein</fullName>
    </submittedName>
</protein>
<dbReference type="AlphaFoldDB" id="W9ED64"/>
<keyword evidence="2" id="KW-1185">Reference proteome</keyword>
<gene>
    <name evidence="1" type="ORF">B808_1116</name>
</gene>
<dbReference type="EMBL" id="ALXG01000045">
    <property type="protein sequence ID" value="ETO40007.1"/>
    <property type="molecule type" value="Genomic_DNA"/>
</dbReference>
<comment type="caution">
    <text evidence="1">The sequence shown here is derived from an EMBL/GenBank/DDBJ whole genome shotgun (WGS) entry which is preliminary data.</text>
</comment>
<dbReference type="PATRIC" id="fig|1221538.3.peg.1123"/>
<sequence>MDDTAILELHRKVAEEVAEQLLVPIAKNLKLKYAVIDTKLAQEISRQSTTGWSEIAGSPELRAIEHHKKNKNGNFGRSIYYYPDEFYKALRDYTERVWD</sequence>
<organism evidence="1 2">
    <name type="scientific">Fructilactobacillus florum 8D</name>
    <dbReference type="NCBI Taxonomy" id="1221538"/>
    <lineage>
        <taxon>Bacteria</taxon>
        <taxon>Bacillati</taxon>
        <taxon>Bacillota</taxon>
        <taxon>Bacilli</taxon>
        <taxon>Lactobacillales</taxon>
        <taxon>Lactobacillaceae</taxon>
        <taxon>Fructilactobacillus</taxon>
    </lineage>
</organism>
<dbReference type="Proteomes" id="UP000019474">
    <property type="component" value="Unassembled WGS sequence"/>
</dbReference>